<comment type="caution">
    <text evidence="1">The sequence shown here is derived from an EMBL/GenBank/DDBJ whole genome shotgun (WGS) entry which is preliminary data.</text>
</comment>
<sequence length="108" mass="12153">MNHSLAQEDTCITAQQVKKNRRCLTSLTDPARVKQSVSNTCKNAHLFTDMQESGGIAGDQILSSIKTTPNVRVLCQHGGKETPKYWFVDVVRLISLCVVWLVKNEERH</sequence>
<protein>
    <submittedName>
        <fullName evidence="1">Uncharacterized protein</fullName>
    </submittedName>
</protein>
<evidence type="ECO:0000313" key="1">
    <source>
        <dbReference type="EMBL" id="KAL1267715.1"/>
    </source>
</evidence>
<organism evidence="1 2">
    <name type="scientific">Cirrhinus molitorella</name>
    <name type="common">mud carp</name>
    <dbReference type="NCBI Taxonomy" id="172907"/>
    <lineage>
        <taxon>Eukaryota</taxon>
        <taxon>Metazoa</taxon>
        <taxon>Chordata</taxon>
        <taxon>Craniata</taxon>
        <taxon>Vertebrata</taxon>
        <taxon>Euteleostomi</taxon>
        <taxon>Actinopterygii</taxon>
        <taxon>Neopterygii</taxon>
        <taxon>Teleostei</taxon>
        <taxon>Ostariophysi</taxon>
        <taxon>Cypriniformes</taxon>
        <taxon>Cyprinidae</taxon>
        <taxon>Labeoninae</taxon>
        <taxon>Labeonini</taxon>
        <taxon>Cirrhinus</taxon>
    </lineage>
</organism>
<dbReference type="EMBL" id="JAYMGO010000009">
    <property type="protein sequence ID" value="KAL1267715.1"/>
    <property type="molecule type" value="Genomic_DNA"/>
</dbReference>
<name>A0ABR3MT19_9TELE</name>
<dbReference type="Proteomes" id="UP001558613">
    <property type="component" value="Unassembled WGS sequence"/>
</dbReference>
<keyword evidence="2" id="KW-1185">Reference proteome</keyword>
<proteinExistence type="predicted"/>
<reference evidence="1 2" key="1">
    <citation type="submission" date="2023-09" db="EMBL/GenBank/DDBJ databases">
        <authorList>
            <person name="Wang M."/>
        </authorList>
    </citation>
    <scope>NUCLEOTIDE SEQUENCE [LARGE SCALE GENOMIC DNA]</scope>
    <source>
        <strain evidence="1">GT-2023</strain>
        <tissue evidence="1">Liver</tissue>
    </source>
</reference>
<gene>
    <name evidence="1" type="ORF">QQF64_033078</name>
</gene>
<accession>A0ABR3MT19</accession>
<evidence type="ECO:0000313" key="2">
    <source>
        <dbReference type="Proteomes" id="UP001558613"/>
    </source>
</evidence>